<evidence type="ECO:0000313" key="2">
    <source>
        <dbReference type="EMBL" id="RRT83764.1"/>
    </source>
</evidence>
<gene>
    <name evidence="2" type="ORF">B296_00001220</name>
</gene>
<sequence length="88" mass="9869">MPRNIQRRYTEYATRRRGSRSKPDLSRAGARSLSSLRGERVEVDAWERSEALVLLTPFASEGVGFVYSAPVVHIAVHDVCAFCIYLIG</sequence>
<feature type="region of interest" description="Disordered" evidence="1">
    <location>
        <begin position="1"/>
        <end position="37"/>
    </location>
</feature>
<dbReference type="AlphaFoldDB" id="A0A427B5K4"/>
<comment type="caution">
    <text evidence="2">The sequence shown here is derived from an EMBL/GenBank/DDBJ whole genome shotgun (WGS) entry which is preliminary data.</text>
</comment>
<feature type="compositionally biased region" description="Low complexity" evidence="1">
    <location>
        <begin position="26"/>
        <end position="36"/>
    </location>
</feature>
<name>A0A427B5K4_ENSVE</name>
<reference evidence="2 3" key="1">
    <citation type="journal article" date="2014" name="Agronomy (Basel)">
        <title>A Draft Genome Sequence for Ensete ventricosum, the Drought-Tolerant Tree Against Hunger.</title>
        <authorList>
            <person name="Harrison J."/>
            <person name="Moore K.A."/>
            <person name="Paszkiewicz K."/>
            <person name="Jones T."/>
            <person name="Grant M."/>
            <person name="Ambacheew D."/>
            <person name="Muzemil S."/>
            <person name="Studholme D.J."/>
        </authorList>
    </citation>
    <scope>NUCLEOTIDE SEQUENCE [LARGE SCALE GENOMIC DNA]</scope>
</reference>
<organism evidence="2 3">
    <name type="scientific">Ensete ventricosum</name>
    <name type="common">Abyssinian banana</name>
    <name type="synonym">Musa ensete</name>
    <dbReference type="NCBI Taxonomy" id="4639"/>
    <lineage>
        <taxon>Eukaryota</taxon>
        <taxon>Viridiplantae</taxon>
        <taxon>Streptophyta</taxon>
        <taxon>Embryophyta</taxon>
        <taxon>Tracheophyta</taxon>
        <taxon>Spermatophyta</taxon>
        <taxon>Magnoliopsida</taxon>
        <taxon>Liliopsida</taxon>
        <taxon>Zingiberales</taxon>
        <taxon>Musaceae</taxon>
        <taxon>Ensete</taxon>
    </lineage>
</organism>
<dbReference type="EMBL" id="AMZH03000434">
    <property type="protein sequence ID" value="RRT83764.1"/>
    <property type="molecule type" value="Genomic_DNA"/>
</dbReference>
<dbReference type="Proteomes" id="UP000287651">
    <property type="component" value="Unassembled WGS sequence"/>
</dbReference>
<proteinExistence type="predicted"/>
<protein>
    <submittedName>
        <fullName evidence="2">Uncharacterized protein</fullName>
    </submittedName>
</protein>
<evidence type="ECO:0000256" key="1">
    <source>
        <dbReference type="SAM" id="MobiDB-lite"/>
    </source>
</evidence>
<evidence type="ECO:0000313" key="3">
    <source>
        <dbReference type="Proteomes" id="UP000287651"/>
    </source>
</evidence>
<accession>A0A427B5K4</accession>